<comment type="caution">
    <text evidence="7">The sequence shown here is derived from an EMBL/GenBank/DDBJ whole genome shotgun (WGS) entry which is preliminary data.</text>
</comment>
<dbReference type="FunFam" id="2.40.30.10:FF:000004">
    <property type="entry name" value="50S ribosomal protein L3"/>
    <property type="match status" value="1"/>
</dbReference>
<evidence type="ECO:0000256" key="2">
    <source>
        <dbReference type="ARBA" id="ARBA00022730"/>
    </source>
</evidence>
<proteinExistence type="inferred from homology"/>
<evidence type="ECO:0000256" key="4">
    <source>
        <dbReference type="ARBA" id="ARBA00022980"/>
    </source>
</evidence>
<reference evidence="7" key="1">
    <citation type="submission" date="2013-08" db="EMBL/GenBank/DDBJ databases">
        <authorList>
            <person name="Mendez C."/>
            <person name="Richter M."/>
            <person name="Ferrer M."/>
            <person name="Sanchez J."/>
        </authorList>
    </citation>
    <scope>NUCLEOTIDE SEQUENCE</scope>
</reference>
<sequence>FAGVMKRHHFRGGDATHGSMFHREPGSIGSSAYPSRVLKNKKLPGHMGHRKVTIKNLEVVEVKAEANLVLLKGAVPGHPGTILVFKKD</sequence>
<dbReference type="InterPro" id="IPR019927">
    <property type="entry name" value="Ribosomal_uL3_bac/org-type"/>
</dbReference>
<feature type="compositionally biased region" description="Basic residues" evidence="6">
    <location>
        <begin position="1"/>
        <end position="10"/>
    </location>
</feature>
<name>T0ZBL4_9ZZZZ</name>
<comment type="similarity">
    <text evidence="1">Belongs to the universal ribosomal protein uL3 family.</text>
</comment>
<evidence type="ECO:0000313" key="7">
    <source>
        <dbReference type="EMBL" id="EQD26379.1"/>
    </source>
</evidence>
<keyword evidence="2" id="KW-0699">rRNA-binding</keyword>
<evidence type="ECO:0000256" key="6">
    <source>
        <dbReference type="SAM" id="MobiDB-lite"/>
    </source>
</evidence>
<evidence type="ECO:0000256" key="1">
    <source>
        <dbReference type="ARBA" id="ARBA00006540"/>
    </source>
</evidence>
<reference evidence="7" key="2">
    <citation type="journal article" date="2014" name="ISME J.">
        <title>Microbial stratification in low pH oxic and suboxic macroscopic growths along an acid mine drainage.</title>
        <authorList>
            <person name="Mendez-Garcia C."/>
            <person name="Mesa V."/>
            <person name="Sprenger R.R."/>
            <person name="Richter M."/>
            <person name="Diez M.S."/>
            <person name="Solano J."/>
            <person name="Bargiela R."/>
            <person name="Golyshina O.V."/>
            <person name="Manteca A."/>
            <person name="Ramos J.L."/>
            <person name="Gallego J.R."/>
            <person name="Llorente I."/>
            <person name="Martins Dos Santos V.A."/>
            <person name="Jensen O.N."/>
            <person name="Pelaez A.I."/>
            <person name="Sanchez J."/>
            <person name="Ferrer M."/>
        </authorList>
    </citation>
    <scope>NUCLEOTIDE SEQUENCE</scope>
</reference>
<gene>
    <name evidence="7" type="ORF">B1B_19595</name>
</gene>
<dbReference type="Gene3D" id="2.40.30.10">
    <property type="entry name" value="Translation factors"/>
    <property type="match status" value="1"/>
</dbReference>
<dbReference type="GO" id="GO:0019843">
    <property type="term" value="F:rRNA binding"/>
    <property type="evidence" value="ECO:0007669"/>
    <property type="project" value="UniProtKB-KW"/>
</dbReference>
<dbReference type="GO" id="GO:0006412">
    <property type="term" value="P:translation"/>
    <property type="evidence" value="ECO:0007669"/>
    <property type="project" value="InterPro"/>
</dbReference>
<feature type="region of interest" description="Disordered" evidence="6">
    <location>
        <begin position="1"/>
        <end position="35"/>
    </location>
</feature>
<dbReference type="GO" id="GO:0022625">
    <property type="term" value="C:cytosolic large ribosomal subunit"/>
    <property type="evidence" value="ECO:0007669"/>
    <property type="project" value="TreeGrafter"/>
</dbReference>
<dbReference type="SUPFAM" id="SSF50447">
    <property type="entry name" value="Translation proteins"/>
    <property type="match status" value="1"/>
</dbReference>
<organism evidence="7">
    <name type="scientific">mine drainage metagenome</name>
    <dbReference type="NCBI Taxonomy" id="410659"/>
    <lineage>
        <taxon>unclassified sequences</taxon>
        <taxon>metagenomes</taxon>
        <taxon>ecological metagenomes</taxon>
    </lineage>
</organism>
<dbReference type="GO" id="GO:0003735">
    <property type="term" value="F:structural constituent of ribosome"/>
    <property type="evidence" value="ECO:0007669"/>
    <property type="project" value="InterPro"/>
</dbReference>
<evidence type="ECO:0000256" key="5">
    <source>
        <dbReference type="ARBA" id="ARBA00023274"/>
    </source>
</evidence>
<dbReference type="EMBL" id="AUZY01013166">
    <property type="protein sequence ID" value="EQD26379.1"/>
    <property type="molecule type" value="Genomic_DNA"/>
</dbReference>
<dbReference type="PANTHER" id="PTHR11229">
    <property type="entry name" value="50S RIBOSOMAL PROTEIN L3"/>
    <property type="match status" value="1"/>
</dbReference>
<dbReference type="PANTHER" id="PTHR11229:SF16">
    <property type="entry name" value="LARGE RIBOSOMAL SUBUNIT PROTEIN UL3C"/>
    <property type="match status" value="1"/>
</dbReference>
<keyword evidence="4 7" id="KW-0689">Ribosomal protein</keyword>
<accession>T0ZBL4</accession>
<evidence type="ECO:0000256" key="3">
    <source>
        <dbReference type="ARBA" id="ARBA00022884"/>
    </source>
</evidence>
<keyword evidence="5" id="KW-0687">Ribonucleoprotein</keyword>
<dbReference type="Pfam" id="PF00297">
    <property type="entry name" value="Ribosomal_L3"/>
    <property type="match status" value="1"/>
</dbReference>
<dbReference type="AlphaFoldDB" id="T0ZBL4"/>
<dbReference type="InterPro" id="IPR000597">
    <property type="entry name" value="Ribosomal_uL3"/>
</dbReference>
<protein>
    <submittedName>
        <fullName evidence="7">Ribosomal protein L3</fullName>
    </submittedName>
</protein>
<keyword evidence="3" id="KW-0694">RNA-binding</keyword>
<dbReference type="InterPro" id="IPR009000">
    <property type="entry name" value="Transl_B-barrel_sf"/>
</dbReference>
<feature type="non-terminal residue" evidence="7">
    <location>
        <position position="1"/>
    </location>
</feature>